<keyword evidence="3" id="KW-1185">Reference proteome</keyword>
<evidence type="ECO:0000256" key="1">
    <source>
        <dbReference type="SAM" id="MobiDB-lite"/>
    </source>
</evidence>
<dbReference type="Proteomes" id="UP000095214">
    <property type="component" value="Chromosome"/>
</dbReference>
<evidence type="ECO:0000313" key="2">
    <source>
        <dbReference type="EMBL" id="AOS46891.1"/>
    </source>
</evidence>
<evidence type="ECO:0000313" key="3">
    <source>
        <dbReference type="Proteomes" id="UP000095214"/>
    </source>
</evidence>
<name>A0A1D8B167_9ACTO</name>
<reference evidence="2 3" key="1">
    <citation type="submission" date="2016-09" db="EMBL/GenBank/DDBJ databases">
        <title>Complete genome sequence of Actinomyces hongkongensis HKU8.</title>
        <authorList>
            <person name="Gao Y.-X."/>
            <person name="Zhou Y.-Y."/>
            <person name="Xie Y."/>
            <person name="Wang M."/>
            <person name="Wang S.-J."/>
            <person name="Shen S.-G."/>
        </authorList>
    </citation>
    <scope>NUCLEOTIDE SEQUENCE [LARGE SCALE GENOMIC DNA]</scope>
    <source>
        <strain evidence="2 3">HKU8</strain>
    </source>
</reference>
<gene>
    <name evidence="2" type="ORF">BH719_02605</name>
</gene>
<dbReference type="AlphaFoldDB" id="A0A1D8B167"/>
<proteinExistence type="predicted"/>
<dbReference type="EMBL" id="CP017298">
    <property type="protein sequence ID" value="AOS46891.1"/>
    <property type="molecule type" value="Genomic_DNA"/>
</dbReference>
<organism evidence="2 3">
    <name type="scientific">Pauljensenia hongkongensis</name>
    <dbReference type="NCBI Taxonomy" id="178339"/>
    <lineage>
        <taxon>Bacteria</taxon>
        <taxon>Bacillati</taxon>
        <taxon>Actinomycetota</taxon>
        <taxon>Actinomycetes</taxon>
        <taxon>Actinomycetales</taxon>
        <taxon>Actinomycetaceae</taxon>
        <taxon>Pauljensenia</taxon>
    </lineage>
</organism>
<protein>
    <submittedName>
        <fullName evidence="2">Uncharacterized protein</fullName>
    </submittedName>
</protein>
<feature type="region of interest" description="Disordered" evidence="1">
    <location>
        <begin position="1"/>
        <end position="26"/>
    </location>
</feature>
<sequence length="66" mass="6862">MDHYGPRTATHHITATAKDTTDPQQDARCSTLVASGRLRAGRVAIPVSPAALAAGARRGSPFGYSV</sequence>
<accession>A0A1D8B167</accession>
<dbReference type="KEGG" id="phon:BH719_02605"/>